<keyword evidence="8" id="KW-1185">Reference proteome</keyword>
<dbReference type="VEuPathDB" id="FungiDB:GGTG_11711"/>
<sequence length="262" mass="28074">MSVHWMWCTQYGLTAARHLCAALFVSVLGWDPPEAWTSPRTLFGSSLGAYTLRRFWAVYWHRLHVAPFSAYDLRRMRRTHGGYERVPSESPRFYVQRASARVSGPAGVGLKRSRSLVPGRRSPRAAAVPLGLSGKASKYGIPTFEKKAESVFAISGAGWTAGPGGGGGGGGGVVAKTRDDKGDTRHTLDVTAAMPRGQFEMLVALWCCHVWEFVTTNAPKTHEGMDGVARKMKLAKEFGWTPGNTGPAGGTMGFGVGGGGGM</sequence>
<reference evidence="6" key="3">
    <citation type="submission" date="2010-09" db="EMBL/GenBank/DDBJ databases">
        <title>Annotation of Gaeumannomyces graminis var. tritici R3-111a-1.</title>
        <authorList>
            <consortium name="The Broad Institute Genome Sequencing Platform"/>
            <person name="Ma L.-J."/>
            <person name="Dead R."/>
            <person name="Young S.K."/>
            <person name="Zeng Q."/>
            <person name="Gargeya S."/>
            <person name="Fitzgerald M."/>
            <person name="Haas B."/>
            <person name="Abouelleil A."/>
            <person name="Alvarado L."/>
            <person name="Arachchi H.M."/>
            <person name="Berlin A."/>
            <person name="Brown A."/>
            <person name="Chapman S.B."/>
            <person name="Chen Z."/>
            <person name="Dunbar C."/>
            <person name="Freedman E."/>
            <person name="Gearin G."/>
            <person name="Gellesch M."/>
            <person name="Goldberg J."/>
            <person name="Griggs A."/>
            <person name="Gujja S."/>
            <person name="Heiman D."/>
            <person name="Howarth C."/>
            <person name="Larson L."/>
            <person name="Lui A."/>
            <person name="MacDonald P.J.P."/>
            <person name="Mehta T."/>
            <person name="Montmayeur A."/>
            <person name="Murphy C."/>
            <person name="Neiman D."/>
            <person name="Pearson M."/>
            <person name="Priest M."/>
            <person name="Roberts A."/>
            <person name="Saif S."/>
            <person name="Shea T."/>
            <person name="Shenoy N."/>
            <person name="Sisk P."/>
            <person name="Stolte C."/>
            <person name="Sykes S."/>
            <person name="Yandava C."/>
            <person name="Wortman J."/>
            <person name="Nusbaum C."/>
            <person name="Birren B."/>
        </authorList>
    </citation>
    <scope>NUCLEOTIDE SEQUENCE</scope>
    <source>
        <strain evidence="6">R3-111a-1</strain>
    </source>
</reference>
<reference evidence="7" key="4">
    <citation type="journal article" date="2015" name="G3 (Bethesda)">
        <title>Genome sequences of three phytopathogenic species of the Magnaporthaceae family of fungi.</title>
        <authorList>
            <person name="Okagaki L.H."/>
            <person name="Nunes C.C."/>
            <person name="Sailsbery J."/>
            <person name="Clay B."/>
            <person name="Brown D."/>
            <person name="John T."/>
            <person name="Oh Y."/>
            <person name="Young N."/>
            <person name="Fitzgerald M."/>
            <person name="Haas B.J."/>
            <person name="Zeng Q."/>
            <person name="Young S."/>
            <person name="Adiconis X."/>
            <person name="Fan L."/>
            <person name="Levin J.Z."/>
            <person name="Mitchell T.K."/>
            <person name="Okubara P.A."/>
            <person name="Farman M.L."/>
            <person name="Kohn L.M."/>
            <person name="Birren B."/>
            <person name="Ma L.-J."/>
            <person name="Dean R.A."/>
        </authorList>
    </citation>
    <scope>NUCLEOTIDE SEQUENCE</scope>
    <source>
        <strain evidence="7">R3-111a-1</strain>
    </source>
</reference>
<evidence type="ECO:0000256" key="4">
    <source>
        <dbReference type="ARBA" id="ARBA00023136"/>
    </source>
</evidence>
<dbReference type="GeneID" id="20352169"/>
<dbReference type="RefSeq" id="XP_009227866.1">
    <property type="nucleotide sequence ID" value="XM_009229602.1"/>
</dbReference>
<protein>
    <recommendedName>
        <fullName evidence="5">Wax synthase domain-containing protein</fullName>
    </recommendedName>
</protein>
<evidence type="ECO:0000259" key="5">
    <source>
        <dbReference type="Pfam" id="PF13813"/>
    </source>
</evidence>
<organism evidence="6">
    <name type="scientific">Gaeumannomyces tritici (strain R3-111a-1)</name>
    <name type="common">Wheat and barley take-all root rot fungus</name>
    <name type="synonym">Gaeumannomyces graminis var. tritici</name>
    <dbReference type="NCBI Taxonomy" id="644352"/>
    <lineage>
        <taxon>Eukaryota</taxon>
        <taxon>Fungi</taxon>
        <taxon>Dikarya</taxon>
        <taxon>Ascomycota</taxon>
        <taxon>Pezizomycotina</taxon>
        <taxon>Sordariomycetes</taxon>
        <taxon>Sordariomycetidae</taxon>
        <taxon>Magnaporthales</taxon>
        <taxon>Magnaporthaceae</taxon>
        <taxon>Gaeumannomyces</taxon>
    </lineage>
</organism>
<accession>J3PDY8</accession>
<dbReference type="OrthoDB" id="5207784at2759"/>
<keyword evidence="4" id="KW-0472">Membrane</keyword>
<dbReference type="AlphaFoldDB" id="J3PDY8"/>
<proteinExistence type="predicted"/>
<dbReference type="GO" id="GO:0016020">
    <property type="term" value="C:membrane"/>
    <property type="evidence" value="ECO:0007669"/>
    <property type="project" value="UniProtKB-SubCell"/>
</dbReference>
<name>J3PDY8_GAET3</name>
<keyword evidence="2" id="KW-0812">Transmembrane</keyword>
<evidence type="ECO:0000256" key="3">
    <source>
        <dbReference type="ARBA" id="ARBA00022989"/>
    </source>
</evidence>
<evidence type="ECO:0000313" key="6">
    <source>
        <dbReference type="EMBL" id="EJT70688.1"/>
    </source>
</evidence>
<reference evidence="7" key="5">
    <citation type="submission" date="2018-04" db="UniProtKB">
        <authorList>
            <consortium name="EnsemblFungi"/>
        </authorList>
    </citation>
    <scope>IDENTIFICATION</scope>
    <source>
        <strain evidence="7">R3-111a-1</strain>
    </source>
</reference>
<dbReference type="EnsemblFungi" id="EJT70688">
    <property type="protein sequence ID" value="EJT70688"/>
    <property type="gene ID" value="GGTG_11711"/>
</dbReference>
<dbReference type="Proteomes" id="UP000006039">
    <property type="component" value="Unassembled WGS sequence"/>
</dbReference>
<reference evidence="6" key="2">
    <citation type="submission" date="2010-07" db="EMBL/GenBank/DDBJ databases">
        <authorList>
            <consortium name="The Broad Institute Genome Sequencing Platform"/>
            <consortium name="Broad Institute Genome Sequencing Center for Infectious Disease"/>
            <person name="Ma L.-J."/>
            <person name="Dead R."/>
            <person name="Young S."/>
            <person name="Zeng Q."/>
            <person name="Koehrsen M."/>
            <person name="Alvarado L."/>
            <person name="Berlin A."/>
            <person name="Chapman S.B."/>
            <person name="Chen Z."/>
            <person name="Freedman E."/>
            <person name="Gellesch M."/>
            <person name="Goldberg J."/>
            <person name="Griggs A."/>
            <person name="Gujja S."/>
            <person name="Heilman E.R."/>
            <person name="Heiman D."/>
            <person name="Hepburn T."/>
            <person name="Howarth C."/>
            <person name="Jen D."/>
            <person name="Larson L."/>
            <person name="Mehta T."/>
            <person name="Neiman D."/>
            <person name="Pearson M."/>
            <person name="Roberts A."/>
            <person name="Saif S."/>
            <person name="Shea T."/>
            <person name="Shenoy N."/>
            <person name="Sisk P."/>
            <person name="Stolte C."/>
            <person name="Sykes S."/>
            <person name="Walk T."/>
            <person name="White J."/>
            <person name="Yandava C."/>
            <person name="Haas B."/>
            <person name="Nusbaum C."/>
            <person name="Birren B."/>
        </authorList>
    </citation>
    <scope>NUCLEOTIDE SEQUENCE</scope>
    <source>
        <strain evidence="6">R3-111a-1</strain>
    </source>
</reference>
<evidence type="ECO:0000313" key="8">
    <source>
        <dbReference type="Proteomes" id="UP000006039"/>
    </source>
</evidence>
<dbReference type="EMBL" id="GL385401">
    <property type="protein sequence ID" value="EJT70688.1"/>
    <property type="molecule type" value="Genomic_DNA"/>
</dbReference>
<dbReference type="Pfam" id="PF13813">
    <property type="entry name" value="MBOAT_2"/>
    <property type="match status" value="1"/>
</dbReference>
<keyword evidence="3" id="KW-1133">Transmembrane helix</keyword>
<comment type="subcellular location">
    <subcellularLocation>
        <location evidence="1">Membrane</location>
        <topology evidence="1">Multi-pass membrane protein</topology>
    </subcellularLocation>
</comment>
<evidence type="ECO:0000256" key="2">
    <source>
        <dbReference type="ARBA" id="ARBA00022692"/>
    </source>
</evidence>
<evidence type="ECO:0000313" key="7">
    <source>
        <dbReference type="EnsemblFungi" id="EJT70688"/>
    </source>
</evidence>
<gene>
    <name evidence="7" type="primary">20352169</name>
    <name evidence="6" type="ORF">GGTG_11711</name>
</gene>
<dbReference type="eggNOG" id="ENOG502SVII">
    <property type="taxonomic scope" value="Eukaryota"/>
</dbReference>
<evidence type="ECO:0000256" key="1">
    <source>
        <dbReference type="ARBA" id="ARBA00004141"/>
    </source>
</evidence>
<dbReference type="HOGENOM" id="CLU_1061905_0_0_1"/>
<feature type="domain" description="Wax synthase" evidence="5">
    <location>
        <begin position="41"/>
        <end position="81"/>
    </location>
</feature>
<reference evidence="8" key="1">
    <citation type="submission" date="2010-07" db="EMBL/GenBank/DDBJ databases">
        <title>The genome sequence of Gaeumannomyces graminis var. tritici strain R3-111a-1.</title>
        <authorList>
            <consortium name="The Broad Institute Genome Sequencing Platform"/>
            <person name="Ma L.-J."/>
            <person name="Dead R."/>
            <person name="Young S."/>
            <person name="Zeng Q."/>
            <person name="Koehrsen M."/>
            <person name="Alvarado L."/>
            <person name="Berlin A."/>
            <person name="Chapman S.B."/>
            <person name="Chen Z."/>
            <person name="Freedman E."/>
            <person name="Gellesch M."/>
            <person name="Goldberg J."/>
            <person name="Griggs A."/>
            <person name="Gujja S."/>
            <person name="Heilman E.R."/>
            <person name="Heiman D."/>
            <person name="Hepburn T."/>
            <person name="Howarth C."/>
            <person name="Jen D."/>
            <person name="Larson L."/>
            <person name="Mehta T."/>
            <person name="Neiman D."/>
            <person name="Pearson M."/>
            <person name="Roberts A."/>
            <person name="Saif S."/>
            <person name="Shea T."/>
            <person name="Shenoy N."/>
            <person name="Sisk P."/>
            <person name="Stolte C."/>
            <person name="Sykes S."/>
            <person name="Walk T."/>
            <person name="White J."/>
            <person name="Yandava C."/>
            <person name="Haas B."/>
            <person name="Nusbaum C."/>
            <person name="Birren B."/>
        </authorList>
    </citation>
    <scope>NUCLEOTIDE SEQUENCE [LARGE SCALE GENOMIC DNA]</scope>
    <source>
        <strain evidence="8">R3-111a-1</strain>
    </source>
</reference>
<dbReference type="InterPro" id="IPR032805">
    <property type="entry name" value="Wax_synthase_dom"/>
</dbReference>